<dbReference type="InterPro" id="IPR029063">
    <property type="entry name" value="SAM-dependent_MTases_sf"/>
</dbReference>
<dbReference type="CDD" id="cd02440">
    <property type="entry name" value="AdoMet_MTases"/>
    <property type="match status" value="1"/>
</dbReference>
<comment type="similarity">
    <text evidence="1">Belongs to the methyltransferase superfamily.</text>
</comment>
<evidence type="ECO:0000256" key="3">
    <source>
        <dbReference type="ARBA" id="ARBA00022679"/>
    </source>
</evidence>
<dbReference type="InterPro" id="IPR051052">
    <property type="entry name" value="Diverse_substrate_MTase"/>
</dbReference>
<gene>
    <name evidence="5" type="ORF">US36_C0014G0008</name>
</gene>
<dbReference type="Gene3D" id="3.40.50.150">
    <property type="entry name" value="Vaccinia Virus protein VP39"/>
    <property type="match status" value="1"/>
</dbReference>
<dbReference type="PANTHER" id="PTHR44942">
    <property type="entry name" value="METHYLTRANSF_11 DOMAIN-CONTAINING PROTEIN"/>
    <property type="match status" value="1"/>
</dbReference>
<reference evidence="5 6" key="1">
    <citation type="journal article" date="2015" name="Nature">
        <title>rRNA introns, odd ribosomes, and small enigmatic genomes across a large radiation of phyla.</title>
        <authorList>
            <person name="Brown C.T."/>
            <person name="Hug L.A."/>
            <person name="Thomas B.C."/>
            <person name="Sharon I."/>
            <person name="Castelle C.J."/>
            <person name="Singh A."/>
            <person name="Wilkins M.J."/>
            <person name="Williams K.H."/>
            <person name="Banfield J.F."/>
        </authorList>
    </citation>
    <scope>NUCLEOTIDE SEQUENCE [LARGE SCALE GENOMIC DNA]</scope>
</reference>
<dbReference type="AlphaFoldDB" id="A0A0G0FRU5"/>
<dbReference type="SUPFAM" id="SSF53335">
    <property type="entry name" value="S-adenosyl-L-methionine-dependent methyltransferases"/>
    <property type="match status" value="1"/>
</dbReference>
<dbReference type="PANTHER" id="PTHR44942:SF4">
    <property type="entry name" value="METHYLTRANSFERASE TYPE 11 DOMAIN-CONTAINING PROTEIN"/>
    <property type="match status" value="1"/>
</dbReference>
<keyword evidence="2 5" id="KW-0489">Methyltransferase</keyword>
<sequence>MVYTLEEDKTQFPRSYIKFPILYHKFSLAEDVMGEIFRYIKKNCFKRTILLDIGCGTGKYTIQLSSFFKTIIGIDPSRPALELAQNIANKRKIKNVIFIEGRGEAIPLPSKSVDAILLTWVTIDPNIIFKEMKRVLRKGGIIIRISPHVKDELTSLFPNFDIKPIEAKNNWFKKMGFKSEIKEIIIKFKSENEKCKIMKKVIGVNRKVFKNRIKHSILIQTFYKNE</sequence>
<accession>A0A0G0FRU5</accession>
<comment type="caution">
    <text evidence="5">The sequence shown here is derived from an EMBL/GenBank/DDBJ whole genome shotgun (WGS) entry which is preliminary data.</text>
</comment>
<organism evidence="5 6">
    <name type="scientific">Candidatus Wolfebacteria bacterium GW2011_GWC1_37_10</name>
    <dbReference type="NCBI Taxonomy" id="1619010"/>
    <lineage>
        <taxon>Bacteria</taxon>
        <taxon>Candidatus Wolfeibacteriota</taxon>
    </lineage>
</organism>
<evidence type="ECO:0000313" key="5">
    <source>
        <dbReference type="EMBL" id="KKQ21748.1"/>
    </source>
</evidence>
<dbReference type="GO" id="GO:0008757">
    <property type="term" value="F:S-adenosylmethionine-dependent methyltransferase activity"/>
    <property type="evidence" value="ECO:0007669"/>
    <property type="project" value="InterPro"/>
</dbReference>
<dbReference type="EMBL" id="LBSR01000014">
    <property type="protein sequence ID" value="KKQ21748.1"/>
    <property type="molecule type" value="Genomic_DNA"/>
</dbReference>
<protein>
    <submittedName>
        <fullName evidence="5">Putative S-adenosylmethionine-dependent methyltransferase CRG1</fullName>
    </submittedName>
</protein>
<evidence type="ECO:0000313" key="6">
    <source>
        <dbReference type="Proteomes" id="UP000034044"/>
    </source>
</evidence>
<feature type="domain" description="Methyltransferase type 11" evidence="4">
    <location>
        <begin position="51"/>
        <end position="143"/>
    </location>
</feature>
<evidence type="ECO:0000259" key="4">
    <source>
        <dbReference type="Pfam" id="PF08241"/>
    </source>
</evidence>
<evidence type="ECO:0000256" key="2">
    <source>
        <dbReference type="ARBA" id="ARBA00022603"/>
    </source>
</evidence>
<proteinExistence type="inferred from homology"/>
<name>A0A0G0FRU5_9BACT</name>
<evidence type="ECO:0000256" key="1">
    <source>
        <dbReference type="ARBA" id="ARBA00008361"/>
    </source>
</evidence>
<dbReference type="InterPro" id="IPR013216">
    <property type="entry name" value="Methyltransf_11"/>
</dbReference>
<dbReference type="GO" id="GO:0032259">
    <property type="term" value="P:methylation"/>
    <property type="evidence" value="ECO:0007669"/>
    <property type="project" value="UniProtKB-KW"/>
</dbReference>
<dbReference type="Proteomes" id="UP000034044">
    <property type="component" value="Unassembled WGS sequence"/>
</dbReference>
<keyword evidence="3 5" id="KW-0808">Transferase</keyword>
<dbReference type="Pfam" id="PF08241">
    <property type="entry name" value="Methyltransf_11"/>
    <property type="match status" value="1"/>
</dbReference>